<comment type="caution">
    <text evidence="1">The sequence shown here is derived from an EMBL/GenBank/DDBJ whole genome shotgun (WGS) entry which is preliminary data.</text>
</comment>
<sequence>MIMEQTRDWELAEALGIKTSLRPPPVWQHRIDLGHFKDDPIKTYERELEWTVLRANSQEICQKLSQAPPRFTFLSALVVKLIIRFALVDVLAYLEQNQPELFMVGFDGPILPLNASAYYPQISVLNYWRDSSWFKRNRTYIPEAMDHASANGHVEVLDWWLREAELPLKYSEAALEQASGHNHLAVLEWWRLAATIDERVVLRPGRVPTIASRWGHVGILELWRQLKGDEKIVCEEDALVQATIHQYIDVLEWWKQFAHGKLPEALEDSMGKDNDKVRQWWVNNGLNLGLMNMEWILTRSL</sequence>
<keyword evidence="2" id="KW-1185">Reference proteome</keyword>
<dbReference type="Proteomes" id="UP000838763">
    <property type="component" value="Unassembled WGS sequence"/>
</dbReference>
<accession>A0A9P1H7I8</accession>
<dbReference type="SUPFAM" id="SSF140860">
    <property type="entry name" value="Pseudo ankyrin repeat-like"/>
    <property type="match status" value="1"/>
</dbReference>
<proteinExistence type="predicted"/>
<dbReference type="OrthoDB" id="70387at2759"/>
<dbReference type="AlphaFoldDB" id="A0A9P1H7I8"/>
<gene>
    <name evidence="1" type="ORF">PPNO1_LOCUS7067</name>
</gene>
<protein>
    <submittedName>
        <fullName evidence="1">Uncharacterized protein</fullName>
    </submittedName>
</protein>
<name>A0A9P1H7I8_9PEZI</name>
<reference evidence="1" key="1">
    <citation type="submission" date="2022-11" db="EMBL/GenBank/DDBJ databases">
        <authorList>
            <person name="Scott C."/>
            <person name="Bruce N."/>
        </authorList>
    </citation>
    <scope>NUCLEOTIDE SEQUENCE</scope>
</reference>
<dbReference type="EMBL" id="CALLCH030000016">
    <property type="protein sequence ID" value="CAI4217457.1"/>
    <property type="molecule type" value="Genomic_DNA"/>
</dbReference>
<evidence type="ECO:0000313" key="2">
    <source>
        <dbReference type="Proteomes" id="UP000838763"/>
    </source>
</evidence>
<organism evidence="1 2">
    <name type="scientific">Parascedosporium putredinis</name>
    <dbReference type="NCBI Taxonomy" id="1442378"/>
    <lineage>
        <taxon>Eukaryota</taxon>
        <taxon>Fungi</taxon>
        <taxon>Dikarya</taxon>
        <taxon>Ascomycota</taxon>
        <taxon>Pezizomycotina</taxon>
        <taxon>Sordariomycetes</taxon>
        <taxon>Hypocreomycetidae</taxon>
        <taxon>Microascales</taxon>
        <taxon>Microascaceae</taxon>
        <taxon>Parascedosporium</taxon>
    </lineage>
</organism>
<evidence type="ECO:0000313" key="1">
    <source>
        <dbReference type="EMBL" id="CAI4217457.1"/>
    </source>
</evidence>